<dbReference type="GO" id="GO:0004125">
    <property type="term" value="F:L-seryl-tRNA(Sec) selenium transferase activity"/>
    <property type="evidence" value="ECO:0007669"/>
    <property type="project" value="TreeGrafter"/>
</dbReference>
<dbReference type="EMBL" id="JARGYC010000060">
    <property type="protein sequence ID" value="MDF0602744.1"/>
    <property type="molecule type" value="Genomic_DNA"/>
</dbReference>
<dbReference type="SUPFAM" id="SSF53383">
    <property type="entry name" value="PLP-dependent transferases"/>
    <property type="match status" value="1"/>
</dbReference>
<dbReference type="InterPro" id="IPR015421">
    <property type="entry name" value="PyrdxlP-dep_Trfase_major"/>
</dbReference>
<keyword evidence="5" id="KW-0032">Aminotransferase</keyword>
<dbReference type="InterPro" id="IPR015424">
    <property type="entry name" value="PyrdxlP-dep_Trfase"/>
</dbReference>
<dbReference type="RefSeq" id="WP_275568870.1">
    <property type="nucleotide sequence ID" value="NZ_JARGYC010000060.1"/>
</dbReference>
<reference evidence="5" key="1">
    <citation type="submission" date="2023-03" db="EMBL/GenBank/DDBJ databases">
        <title>Multiphase analysis and comparison of six strains from genera Psychromarinibacter, Lutimaribacter, and Maritimibacter, including a novel species: Psychromarinibacter sediminicola sp. nov.</title>
        <authorList>
            <person name="Wang Y.-H."/>
            <person name="Ye M.-Q."/>
            <person name="Du Z.-J."/>
        </authorList>
    </citation>
    <scope>NUCLEOTIDE SEQUENCE</scope>
    <source>
        <strain evidence="5">C21-152</strain>
    </source>
</reference>
<feature type="modified residue" description="N6-(pyridoxal phosphate)lysine" evidence="4">
    <location>
        <position position="220"/>
    </location>
</feature>
<organism evidence="5 6">
    <name type="scientific">Psychromarinibacter sediminicola</name>
    <dbReference type="NCBI Taxonomy" id="3033385"/>
    <lineage>
        <taxon>Bacteria</taxon>
        <taxon>Pseudomonadati</taxon>
        <taxon>Pseudomonadota</taxon>
        <taxon>Alphaproteobacteria</taxon>
        <taxon>Rhodobacterales</taxon>
        <taxon>Paracoccaceae</taxon>
        <taxon>Psychromarinibacter</taxon>
    </lineage>
</organism>
<keyword evidence="5" id="KW-0808">Transferase</keyword>
<dbReference type="InterPro" id="IPR018319">
    <property type="entry name" value="SelA-like"/>
</dbReference>
<evidence type="ECO:0000313" key="6">
    <source>
        <dbReference type="Proteomes" id="UP001220964"/>
    </source>
</evidence>
<evidence type="ECO:0000256" key="1">
    <source>
        <dbReference type="ARBA" id="ARBA00001933"/>
    </source>
</evidence>
<evidence type="ECO:0000256" key="4">
    <source>
        <dbReference type="PIRSR" id="PIRSR618319-50"/>
    </source>
</evidence>
<name>A0AAE3NW28_9RHOB</name>
<comment type="cofactor">
    <cofactor evidence="1 4">
        <name>pyridoxal 5'-phosphate</name>
        <dbReference type="ChEBI" id="CHEBI:597326"/>
    </cofactor>
</comment>
<dbReference type="GO" id="GO:0008483">
    <property type="term" value="F:transaminase activity"/>
    <property type="evidence" value="ECO:0007669"/>
    <property type="project" value="UniProtKB-KW"/>
</dbReference>
<dbReference type="Gene3D" id="3.40.640.10">
    <property type="entry name" value="Type I PLP-dependent aspartate aminotransferase-like (Major domain)"/>
    <property type="match status" value="1"/>
</dbReference>
<evidence type="ECO:0000256" key="2">
    <source>
        <dbReference type="ARBA" id="ARBA00022898"/>
    </source>
</evidence>
<comment type="caution">
    <text evidence="5">The sequence shown here is derived from an EMBL/GenBank/DDBJ whole genome shotgun (WGS) entry which is preliminary data.</text>
</comment>
<dbReference type="AlphaFoldDB" id="A0AAE3NW28"/>
<keyword evidence="6" id="KW-1185">Reference proteome</keyword>
<evidence type="ECO:0000313" key="5">
    <source>
        <dbReference type="EMBL" id="MDF0602744.1"/>
    </source>
</evidence>
<dbReference type="Proteomes" id="UP001220964">
    <property type="component" value="Unassembled WGS sequence"/>
</dbReference>
<proteinExistence type="inferred from homology"/>
<dbReference type="PANTHER" id="PTHR32328:SF0">
    <property type="entry name" value="L-SERYL-TRNA(SEC) SELENIUM TRANSFERASE"/>
    <property type="match status" value="1"/>
</dbReference>
<dbReference type="Pfam" id="PF03841">
    <property type="entry name" value="SelA"/>
    <property type="match status" value="1"/>
</dbReference>
<accession>A0AAE3NW28</accession>
<keyword evidence="2 4" id="KW-0663">Pyridoxal phosphate</keyword>
<protein>
    <submittedName>
        <fullName evidence="5">Aminotransferase class V-fold PLP-dependent enzyme</fullName>
    </submittedName>
</protein>
<gene>
    <name evidence="5" type="ORF">P1J78_18545</name>
</gene>
<comment type="similarity">
    <text evidence="3">Belongs to the SelA family.</text>
</comment>
<evidence type="ECO:0000256" key="3">
    <source>
        <dbReference type="ARBA" id="ARBA00044507"/>
    </source>
</evidence>
<dbReference type="PANTHER" id="PTHR32328">
    <property type="entry name" value="L-SERYL-TRNA(SEC) SELENIUM TRANSFERASE"/>
    <property type="match status" value="1"/>
</dbReference>
<sequence length="398" mass="41680">MTGELDRGGPGLRGCPVLINAAGTLTRLSGGPLAPGVLEAMVEADAVSIDMFEMQAHASRAIADATGAEAGLVTTGAAAGLLLGAAACLAGLDVGRMNRLPETDGPDEIVVARGHRNGYDHALRAAGARFVDVGFAEPLAGAGVRDTESWDYEAAITARTAALLYVARDRAEPPLPEVVEVARAHDVPVIVDAAAELPPQENLQRFVQDGADIVVFSGGKVLGGPAGTGLMAGRADLIASAALQMLDVDLRWDDWRPPPGFIDKARLRGLPRQGIGRACKVGKHEIAGLLAALGHFLAEGDDARHARWLETCRRIADGLAPQGRFIAELEGAERTTCVPRLVLHCDDAARAGALRQQMASHRPPVQTAFDPDRPHCVVINPVCIREVEIPVIVAAVSG</sequence>